<dbReference type="Gene3D" id="1.10.510.10">
    <property type="entry name" value="Transferase(Phosphotransferase) domain 1"/>
    <property type="match status" value="1"/>
</dbReference>
<dbReference type="AlphaFoldDB" id="A0AAE0K8J8"/>
<evidence type="ECO:0008006" key="3">
    <source>
        <dbReference type="Google" id="ProtNLM"/>
    </source>
</evidence>
<evidence type="ECO:0000313" key="2">
    <source>
        <dbReference type="Proteomes" id="UP001287356"/>
    </source>
</evidence>
<dbReference type="EMBL" id="JAULSN010000005">
    <property type="protein sequence ID" value="KAK3371507.1"/>
    <property type="molecule type" value="Genomic_DNA"/>
</dbReference>
<accession>A0AAE0K8J8</accession>
<proteinExistence type="predicted"/>
<reference evidence="1" key="2">
    <citation type="submission" date="2023-06" db="EMBL/GenBank/DDBJ databases">
        <authorList>
            <consortium name="Lawrence Berkeley National Laboratory"/>
            <person name="Haridas S."/>
            <person name="Hensen N."/>
            <person name="Bonometti L."/>
            <person name="Westerberg I."/>
            <person name="Brannstrom I.O."/>
            <person name="Guillou S."/>
            <person name="Cros-Aarteil S."/>
            <person name="Calhoun S."/>
            <person name="Kuo A."/>
            <person name="Mondo S."/>
            <person name="Pangilinan J."/>
            <person name="Riley R."/>
            <person name="Labutti K."/>
            <person name="Andreopoulos B."/>
            <person name="Lipzen A."/>
            <person name="Chen C."/>
            <person name="Yanf M."/>
            <person name="Daum C."/>
            <person name="Ng V."/>
            <person name="Clum A."/>
            <person name="Steindorff A."/>
            <person name="Ohm R."/>
            <person name="Martin F."/>
            <person name="Silar P."/>
            <person name="Natvig D."/>
            <person name="Lalanne C."/>
            <person name="Gautier V."/>
            <person name="Ament-Velasquez S.L."/>
            <person name="Kruys A."/>
            <person name="Hutchinson M.I."/>
            <person name="Powell A.J."/>
            <person name="Barry K."/>
            <person name="Miller A.N."/>
            <person name="Grigoriev I.V."/>
            <person name="Debuchy R."/>
            <person name="Gladieux P."/>
            <person name="Thoren M.H."/>
            <person name="Johannesson H."/>
        </authorList>
    </citation>
    <scope>NUCLEOTIDE SEQUENCE</scope>
    <source>
        <strain evidence="1">CBS 958.72</strain>
    </source>
</reference>
<protein>
    <recommendedName>
        <fullName evidence="3">Protein kinase domain-containing protein</fullName>
    </recommendedName>
</protein>
<gene>
    <name evidence="1" type="ORF">B0T24DRAFT_668141</name>
</gene>
<reference evidence="1" key="1">
    <citation type="journal article" date="2023" name="Mol. Phylogenet. Evol.">
        <title>Genome-scale phylogeny and comparative genomics of the fungal order Sordariales.</title>
        <authorList>
            <person name="Hensen N."/>
            <person name="Bonometti L."/>
            <person name="Westerberg I."/>
            <person name="Brannstrom I.O."/>
            <person name="Guillou S."/>
            <person name="Cros-Aarteil S."/>
            <person name="Calhoun S."/>
            <person name="Haridas S."/>
            <person name="Kuo A."/>
            <person name="Mondo S."/>
            <person name="Pangilinan J."/>
            <person name="Riley R."/>
            <person name="LaButti K."/>
            <person name="Andreopoulos B."/>
            <person name="Lipzen A."/>
            <person name="Chen C."/>
            <person name="Yan M."/>
            <person name="Daum C."/>
            <person name="Ng V."/>
            <person name="Clum A."/>
            <person name="Steindorff A."/>
            <person name="Ohm R.A."/>
            <person name="Martin F."/>
            <person name="Silar P."/>
            <person name="Natvig D.O."/>
            <person name="Lalanne C."/>
            <person name="Gautier V."/>
            <person name="Ament-Velasquez S.L."/>
            <person name="Kruys A."/>
            <person name="Hutchinson M.I."/>
            <person name="Powell A.J."/>
            <person name="Barry K."/>
            <person name="Miller A.N."/>
            <person name="Grigoriev I.V."/>
            <person name="Debuchy R."/>
            <person name="Gladieux P."/>
            <person name="Hiltunen Thoren M."/>
            <person name="Johannesson H."/>
        </authorList>
    </citation>
    <scope>NUCLEOTIDE SEQUENCE</scope>
    <source>
        <strain evidence="1">CBS 958.72</strain>
    </source>
</reference>
<sequence length="268" mass="29591">MSSLAPRHVLQGTRWDYRILEGVKGDRTHASTIFKAPVLPHQNTKNPPIASPDDEIAKENLDCECRTYGLPGVSSATCFRQLYDVKCQPNADTSVLIYEVLGAALTSFFPSGDRINAQPLAMRAPEVFLGQACTGPSQVWAVGAMALCWIVPGVLGAPDSPHPLINEAWSMAKIKRLFPDWNIPAPGEVKGYSLQDAVESARYFSEEIEELQAILPFDEEMLKAEMPQQLRDLLRLMLVPSPNQRPTASYVLDSAEYLAFEKLSSQAD</sequence>
<dbReference type="Proteomes" id="UP001287356">
    <property type="component" value="Unassembled WGS sequence"/>
</dbReference>
<evidence type="ECO:0000313" key="1">
    <source>
        <dbReference type="EMBL" id="KAK3371507.1"/>
    </source>
</evidence>
<dbReference type="InterPro" id="IPR011009">
    <property type="entry name" value="Kinase-like_dom_sf"/>
</dbReference>
<keyword evidence="2" id="KW-1185">Reference proteome</keyword>
<organism evidence="1 2">
    <name type="scientific">Lasiosphaeria ovina</name>
    <dbReference type="NCBI Taxonomy" id="92902"/>
    <lineage>
        <taxon>Eukaryota</taxon>
        <taxon>Fungi</taxon>
        <taxon>Dikarya</taxon>
        <taxon>Ascomycota</taxon>
        <taxon>Pezizomycotina</taxon>
        <taxon>Sordariomycetes</taxon>
        <taxon>Sordariomycetidae</taxon>
        <taxon>Sordariales</taxon>
        <taxon>Lasiosphaeriaceae</taxon>
        <taxon>Lasiosphaeria</taxon>
    </lineage>
</organism>
<comment type="caution">
    <text evidence="1">The sequence shown here is derived from an EMBL/GenBank/DDBJ whole genome shotgun (WGS) entry which is preliminary data.</text>
</comment>
<dbReference type="SUPFAM" id="SSF56112">
    <property type="entry name" value="Protein kinase-like (PK-like)"/>
    <property type="match status" value="1"/>
</dbReference>
<name>A0AAE0K8J8_9PEZI</name>